<keyword evidence="3" id="KW-1185">Reference proteome</keyword>
<organism evidence="2 3">
    <name type="scientific">Diplodia intermedia</name>
    <dbReference type="NCBI Taxonomy" id="856260"/>
    <lineage>
        <taxon>Eukaryota</taxon>
        <taxon>Fungi</taxon>
        <taxon>Dikarya</taxon>
        <taxon>Ascomycota</taxon>
        <taxon>Pezizomycotina</taxon>
        <taxon>Dothideomycetes</taxon>
        <taxon>Dothideomycetes incertae sedis</taxon>
        <taxon>Botryosphaeriales</taxon>
        <taxon>Botryosphaeriaceae</taxon>
        <taxon>Diplodia</taxon>
    </lineage>
</organism>
<evidence type="ECO:0000256" key="1">
    <source>
        <dbReference type="SAM" id="MobiDB-lite"/>
    </source>
</evidence>
<feature type="region of interest" description="Disordered" evidence="1">
    <location>
        <begin position="1"/>
        <end position="41"/>
    </location>
</feature>
<reference evidence="2 3" key="1">
    <citation type="journal article" date="2023" name="Plant Dis.">
        <title>First Report of Diplodia intermedia Causing Canker and Dieback Diseases on Apple Trees in Canada.</title>
        <authorList>
            <person name="Ellouze W."/>
            <person name="Ilyukhin E."/>
            <person name="Sulman M."/>
            <person name="Ali S."/>
        </authorList>
    </citation>
    <scope>NUCLEOTIDE SEQUENCE [LARGE SCALE GENOMIC DNA]</scope>
    <source>
        <strain evidence="2 3">M45-28</strain>
    </source>
</reference>
<dbReference type="EMBL" id="JAKEKT020000008">
    <property type="protein sequence ID" value="KAL1648714.1"/>
    <property type="molecule type" value="Genomic_DNA"/>
</dbReference>
<proteinExistence type="predicted"/>
<protein>
    <submittedName>
        <fullName evidence="2">Uncharacterized protein</fullName>
    </submittedName>
</protein>
<accession>A0ABR3U0J5</accession>
<comment type="caution">
    <text evidence="2">The sequence shown here is derived from an EMBL/GenBank/DDBJ whole genome shotgun (WGS) entry which is preliminary data.</text>
</comment>
<evidence type="ECO:0000313" key="2">
    <source>
        <dbReference type="EMBL" id="KAL1648714.1"/>
    </source>
</evidence>
<gene>
    <name evidence="2" type="ORF">SLS58_001889</name>
</gene>
<evidence type="ECO:0000313" key="3">
    <source>
        <dbReference type="Proteomes" id="UP001521184"/>
    </source>
</evidence>
<feature type="compositionally biased region" description="Acidic residues" evidence="1">
    <location>
        <begin position="27"/>
        <end position="36"/>
    </location>
</feature>
<dbReference type="Proteomes" id="UP001521184">
    <property type="component" value="Unassembled WGS sequence"/>
</dbReference>
<name>A0ABR3U0J5_9PEZI</name>
<sequence length="219" mass="23937">MAAPLHNIIDLSSDDGNSDSDDRNSDSDSDISDDSVETTSDIRAEARELTRSSDAKQLVKSLRTTLDWFYQGDLGTFTHSAPISDAVFKDPQIHVDGIGTIPVPLSAEHAEKIVALSENGILKPSAVRFGNVLWEQRVLPRIVDEAVKELGVGGKPDAIGAQLREMQLCTKDTGVGPLSIGGDVHVKLAWDEKKLQSSQQQPSFMCWFALTHRLSMLLR</sequence>